<feature type="chain" id="PRO_5024975129" evidence="3">
    <location>
        <begin position="25"/>
        <end position="492"/>
    </location>
</feature>
<sequence>MATTAVTVGLLVLGSLAGAGTASADGEDVHHQGGAIATLDGLKTFDSARIDTGNGKAKTVSAGLFEMNVEGGGRLQTYCIDIHNPTQNKAKYLETPWGQTSLGANKDAGKILWILRNSYPQASDLNALAQKAGAGRLTPETAAAGTQVAIWRFSDGAKVEAKNAQAEKLADWLEAQAQNLQEPKTSLTLDPNAVSGKSGDKLGPVTVRTDADKVSVTADADAAAAGVKVTDKNGQPVTSAVNGTELYFDVPAGTADGKASLTARTTTQVPVGRAFASASKSQTQILAGSTESTITADATANWATKGAIPSVTAEKNCTAGGIDVTVSNAGDTAFTFELAGAEHTVGADESKTVTVPVGEDEAYDFTVTGPGGFSERFQGVLDCETQGTPAPGTSGGGETPPSSPSPSPSGDTTGATTGDTTGGTTGDTTGGTTGDTTGGTTGDTTGGATGGGDLAVTGSSSATPLIAGIAVALVAAGGAAMFFLRRKKAAGQ</sequence>
<dbReference type="NCBIfam" id="NF041528">
    <property type="entry name" value="strep_LAETG"/>
    <property type="match status" value="1"/>
</dbReference>
<protein>
    <submittedName>
        <fullName evidence="6">TQXA domain-containing protein</fullName>
    </submittedName>
</protein>
<reference evidence="6 7" key="1">
    <citation type="submission" date="2019-09" db="EMBL/GenBank/DDBJ databases">
        <authorList>
            <person name="Liu P."/>
        </authorList>
    </citation>
    <scope>NUCLEOTIDE SEQUENCE [LARGE SCALE GENOMIC DNA]</scope>
    <source>
        <strain evidence="6 7">TRM68085</strain>
    </source>
</reference>
<dbReference type="Pfam" id="PF05506">
    <property type="entry name" value="PLipase_C_C"/>
    <property type="match status" value="1"/>
</dbReference>
<keyword evidence="2" id="KW-0472">Membrane</keyword>
<evidence type="ECO:0000256" key="1">
    <source>
        <dbReference type="SAM" id="MobiDB-lite"/>
    </source>
</evidence>
<feature type="compositionally biased region" description="Low complexity" evidence="1">
    <location>
        <begin position="408"/>
        <end position="419"/>
    </location>
</feature>
<dbReference type="InterPro" id="IPR023849">
    <property type="entry name" value="TQXA_dom"/>
</dbReference>
<evidence type="ECO:0000256" key="3">
    <source>
        <dbReference type="SAM" id="SignalP"/>
    </source>
</evidence>
<comment type="caution">
    <text evidence="6">The sequence shown here is derived from an EMBL/GenBank/DDBJ whole genome shotgun (WGS) entry which is preliminary data.</text>
</comment>
<dbReference type="Gene3D" id="1.10.150.480">
    <property type="match status" value="1"/>
</dbReference>
<dbReference type="GO" id="GO:0016042">
    <property type="term" value="P:lipid catabolic process"/>
    <property type="evidence" value="ECO:0007669"/>
    <property type="project" value="InterPro"/>
</dbReference>
<organism evidence="6 7">
    <name type="scientific">Streptomyces arboris</name>
    <dbReference type="NCBI Taxonomy" id="2600619"/>
    <lineage>
        <taxon>Bacteria</taxon>
        <taxon>Bacillati</taxon>
        <taxon>Actinomycetota</taxon>
        <taxon>Actinomycetes</taxon>
        <taxon>Kitasatosporales</taxon>
        <taxon>Streptomycetaceae</taxon>
        <taxon>Streptomyces</taxon>
    </lineage>
</organism>
<dbReference type="GO" id="GO:0004629">
    <property type="term" value="F:phospholipase C activity"/>
    <property type="evidence" value="ECO:0007669"/>
    <property type="project" value="InterPro"/>
</dbReference>
<dbReference type="Proteomes" id="UP000326907">
    <property type="component" value="Unassembled WGS sequence"/>
</dbReference>
<dbReference type="InterPro" id="IPR008475">
    <property type="entry name" value="PLipase_C_C"/>
</dbReference>
<feature type="signal peptide" evidence="3">
    <location>
        <begin position="1"/>
        <end position="24"/>
    </location>
</feature>
<gene>
    <name evidence="6" type="ORF">F5983_16940</name>
</gene>
<dbReference type="Pfam" id="PF08341">
    <property type="entry name" value="TED"/>
    <property type="match status" value="1"/>
</dbReference>
<evidence type="ECO:0000256" key="2">
    <source>
        <dbReference type="SAM" id="Phobius"/>
    </source>
</evidence>
<name>A0A5N5EL92_9ACTN</name>
<dbReference type="NCBIfam" id="TIGR01167">
    <property type="entry name" value="LPXTG_anchor"/>
    <property type="match status" value="1"/>
</dbReference>
<keyword evidence="2" id="KW-0812">Transmembrane</keyword>
<feature type="region of interest" description="Disordered" evidence="1">
    <location>
        <begin position="383"/>
        <end position="447"/>
    </location>
</feature>
<proteinExistence type="predicted"/>
<keyword evidence="7" id="KW-1185">Reference proteome</keyword>
<dbReference type="EMBL" id="VYUA01000013">
    <property type="protein sequence ID" value="KAB2591497.1"/>
    <property type="molecule type" value="Genomic_DNA"/>
</dbReference>
<dbReference type="InterPro" id="IPR013552">
    <property type="entry name" value="Thioester_dom"/>
</dbReference>
<evidence type="ECO:0000259" key="4">
    <source>
        <dbReference type="Pfam" id="PF05506"/>
    </source>
</evidence>
<evidence type="ECO:0000313" key="7">
    <source>
        <dbReference type="Proteomes" id="UP000326907"/>
    </source>
</evidence>
<feature type="transmembrane region" description="Helical" evidence="2">
    <location>
        <begin position="465"/>
        <end position="484"/>
    </location>
</feature>
<feature type="compositionally biased region" description="Gly residues" evidence="1">
    <location>
        <begin position="420"/>
        <end position="447"/>
    </location>
</feature>
<feature type="domain" description="Thioester" evidence="5">
    <location>
        <begin position="77"/>
        <end position="178"/>
    </location>
</feature>
<keyword evidence="2" id="KW-1133">Transmembrane helix</keyword>
<evidence type="ECO:0000313" key="6">
    <source>
        <dbReference type="EMBL" id="KAB2591497.1"/>
    </source>
</evidence>
<dbReference type="AlphaFoldDB" id="A0A5N5EL92"/>
<dbReference type="NCBIfam" id="TIGR03934">
    <property type="entry name" value="TQXA_dom"/>
    <property type="match status" value="1"/>
</dbReference>
<accession>A0A5N5EL92</accession>
<keyword evidence="3" id="KW-0732">Signal</keyword>
<feature type="domain" description="Bacterial phospholipase C C-terminal" evidence="4">
    <location>
        <begin position="309"/>
        <end position="379"/>
    </location>
</feature>
<evidence type="ECO:0000259" key="5">
    <source>
        <dbReference type="Pfam" id="PF08341"/>
    </source>
</evidence>